<evidence type="ECO:0000256" key="1">
    <source>
        <dbReference type="SAM" id="SignalP"/>
    </source>
</evidence>
<dbReference type="RefSeq" id="WP_315723072.1">
    <property type="nucleotide sequence ID" value="NZ_JAVUPU010000001.1"/>
</dbReference>
<sequence>MTLTLHYRFGLMTACLLLMAVNACASEAPESSTADAPPAGTVAVPAALETKAVATANADAADDPAIWAAAAGTTAILGGETVQGFIAGTDKKAGLYFYGLDGRELQFLPEGLLNNVDLREDVSVAGRKQVVIGASDRGRMGVALYLYDPSSTDPANQVRRWGFIRSDLDEPYGFCLGKSGAELHAILIGKDGQARQYRIDSTGGEPRGIEVRRFAIGSQSEGCVVDDGSARLYIGEEAKGLWSYSFAPDGGDQRKLVQGVDGSGRLVADVEGVALMRDADRTFVLVSSQGDSAFAVWQVNGKAPIYRGRFKVGAGVDADAVSGTDGIDARGGMVGTFPEGIIVVQDDENDGQAQNFKLVDWREIRRALGL</sequence>
<dbReference type="SUPFAM" id="SSF50956">
    <property type="entry name" value="Thermostable phytase (3-phytase)"/>
    <property type="match status" value="1"/>
</dbReference>
<dbReference type="InterPro" id="IPR003431">
    <property type="entry name" value="B-propeller_Phytase"/>
</dbReference>
<dbReference type="Proteomes" id="UP001259572">
    <property type="component" value="Unassembled WGS sequence"/>
</dbReference>
<accession>A0ABU3Q2P3</accession>
<feature type="signal peptide" evidence="1">
    <location>
        <begin position="1"/>
        <end position="25"/>
    </location>
</feature>
<reference evidence="3 4" key="1">
    <citation type="submission" date="2023-05" db="EMBL/GenBank/DDBJ databases">
        <authorList>
            <person name="Guo Y."/>
        </authorList>
    </citation>
    <scope>NUCLEOTIDE SEQUENCE [LARGE SCALE GENOMIC DNA]</scope>
    <source>
        <strain evidence="3 4">GR2756</strain>
    </source>
</reference>
<dbReference type="Gene3D" id="2.120.10.30">
    <property type="entry name" value="TolB, C-terminal domain"/>
    <property type="match status" value="1"/>
</dbReference>
<dbReference type="InterPro" id="IPR011042">
    <property type="entry name" value="6-blade_b-propeller_TolB-like"/>
</dbReference>
<dbReference type="Pfam" id="PF02333">
    <property type="entry name" value="Phytase"/>
    <property type="match status" value="1"/>
</dbReference>
<organism evidence="3 4">
    <name type="scientific">Sphingosinicella rhizophila</name>
    <dbReference type="NCBI Taxonomy" id="3050082"/>
    <lineage>
        <taxon>Bacteria</taxon>
        <taxon>Pseudomonadati</taxon>
        <taxon>Pseudomonadota</taxon>
        <taxon>Alphaproteobacteria</taxon>
        <taxon>Sphingomonadales</taxon>
        <taxon>Sphingosinicellaceae</taxon>
        <taxon>Sphingosinicella</taxon>
    </lineage>
</organism>
<protein>
    <submittedName>
        <fullName evidence="3">Phytase</fullName>
    </submittedName>
</protein>
<feature type="chain" id="PRO_5045571707" evidence="1">
    <location>
        <begin position="26"/>
        <end position="370"/>
    </location>
</feature>
<proteinExistence type="predicted"/>
<dbReference type="PROSITE" id="PS51662">
    <property type="entry name" value="BP_PHYTASE"/>
    <property type="match status" value="1"/>
</dbReference>
<evidence type="ECO:0000259" key="2">
    <source>
        <dbReference type="PROSITE" id="PS51662"/>
    </source>
</evidence>
<feature type="domain" description="BPP" evidence="2">
    <location>
        <begin position="34"/>
        <end position="368"/>
    </location>
</feature>
<evidence type="ECO:0000313" key="4">
    <source>
        <dbReference type="Proteomes" id="UP001259572"/>
    </source>
</evidence>
<gene>
    <name evidence="3" type="ORF">RQX22_01750</name>
</gene>
<name>A0ABU3Q2P3_9SPHN</name>
<keyword evidence="4" id="KW-1185">Reference proteome</keyword>
<evidence type="ECO:0000313" key="3">
    <source>
        <dbReference type="EMBL" id="MDT9597671.1"/>
    </source>
</evidence>
<dbReference type="EMBL" id="JAVUPU010000001">
    <property type="protein sequence ID" value="MDT9597671.1"/>
    <property type="molecule type" value="Genomic_DNA"/>
</dbReference>
<comment type="caution">
    <text evidence="3">The sequence shown here is derived from an EMBL/GenBank/DDBJ whole genome shotgun (WGS) entry which is preliminary data.</text>
</comment>
<keyword evidence="1" id="KW-0732">Signal</keyword>